<dbReference type="PROSITE" id="PS50109">
    <property type="entry name" value="HIS_KIN"/>
    <property type="match status" value="1"/>
</dbReference>
<evidence type="ECO:0000313" key="12">
    <source>
        <dbReference type="Proteomes" id="UP000759298"/>
    </source>
</evidence>
<comment type="caution">
    <text evidence="11">The sequence shown here is derived from an EMBL/GenBank/DDBJ whole genome shotgun (WGS) entry which is preliminary data.</text>
</comment>
<dbReference type="SUPFAM" id="SSF55874">
    <property type="entry name" value="ATPase domain of HSP90 chaperone/DNA topoisomerase II/histidine kinase"/>
    <property type="match status" value="1"/>
</dbReference>
<dbReference type="InterPro" id="IPR036097">
    <property type="entry name" value="HisK_dim/P_sf"/>
</dbReference>
<keyword evidence="9" id="KW-0812">Transmembrane</keyword>
<dbReference type="PRINTS" id="PR00344">
    <property type="entry name" value="BCTRLSENSOR"/>
</dbReference>
<feature type="transmembrane region" description="Helical" evidence="9">
    <location>
        <begin position="28"/>
        <end position="48"/>
    </location>
</feature>
<proteinExistence type="predicted"/>
<keyword evidence="9" id="KW-0472">Membrane</keyword>
<feature type="transmembrane region" description="Helical" evidence="9">
    <location>
        <begin position="158"/>
        <end position="176"/>
    </location>
</feature>
<feature type="transmembrane region" description="Helical" evidence="9">
    <location>
        <begin position="60"/>
        <end position="80"/>
    </location>
</feature>
<dbReference type="PANTHER" id="PTHR43065">
    <property type="entry name" value="SENSOR HISTIDINE KINASE"/>
    <property type="match status" value="1"/>
</dbReference>
<dbReference type="InterPro" id="IPR003594">
    <property type="entry name" value="HATPase_dom"/>
</dbReference>
<keyword evidence="7" id="KW-0067">ATP-binding</keyword>
<evidence type="ECO:0000259" key="10">
    <source>
        <dbReference type="PROSITE" id="PS50109"/>
    </source>
</evidence>
<dbReference type="SMART" id="SM00388">
    <property type="entry name" value="HisKA"/>
    <property type="match status" value="1"/>
</dbReference>
<evidence type="ECO:0000256" key="2">
    <source>
        <dbReference type="ARBA" id="ARBA00012438"/>
    </source>
</evidence>
<dbReference type="SMART" id="SM00387">
    <property type="entry name" value="HATPase_c"/>
    <property type="match status" value="1"/>
</dbReference>
<dbReference type="Pfam" id="PF02518">
    <property type="entry name" value="HATPase_c"/>
    <property type="match status" value="1"/>
</dbReference>
<evidence type="ECO:0000313" key="11">
    <source>
        <dbReference type="EMBL" id="MBY8337907.1"/>
    </source>
</evidence>
<evidence type="ECO:0000256" key="9">
    <source>
        <dbReference type="SAM" id="Phobius"/>
    </source>
</evidence>
<accession>A0ABS7PFR8</accession>
<evidence type="ECO:0000256" key="5">
    <source>
        <dbReference type="ARBA" id="ARBA00022741"/>
    </source>
</evidence>
<keyword evidence="5" id="KW-0547">Nucleotide-binding</keyword>
<dbReference type="InterPro" id="IPR005467">
    <property type="entry name" value="His_kinase_dom"/>
</dbReference>
<dbReference type="EC" id="2.7.13.3" evidence="2"/>
<protein>
    <recommendedName>
        <fullName evidence="2">histidine kinase</fullName>
        <ecNumber evidence="2">2.7.13.3</ecNumber>
    </recommendedName>
</protein>
<evidence type="ECO:0000256" key="3">
    <source>
        <dbReference type="ARBA" id="ARBA00022553"/>
    </source>
</evidence>
<dbReference type="Proteomes" id="UP000759298">
    <property type="component" value="Unassembled WGS sequence"/>
</dbReference>
<dbReference type="PANTHER" id="PTHR43065:SF10">
    <property type="entry name" value="PEROXIDE STRESS-ACTIVATED HISTIDINE KINASE MAK3"/>
    <property type="match status" value="1"/>
</dbReference>
<dbReference type="InterPro" id="IPR004358">
    <property type="entry name" value="Sig_transdc_His_kin-like_C"/>
</dbReference>
<feature type="transmembrane region" description="Helical" evidence="9">
    <location>
        <begin position="86"/>
        <end position="105"/>
    </location>
</feature>
<evidence type="ECO:0000256" key="6">
    <source>
        <dbReference type="ARBA" id="ARBA00022777"/>
    </source>
</evidence>
<feature type="transmembrane region" description="Helical" evidence="9">
    <location>
        <begin position="334"/>
        <end position="355"/>
    </location>
</feature>
<evidence type="ECO:0000256" key="8">
    <source>
        <dbReference type="ARBA" id="ARBA00023012"/>
    </source>
</evidence>
<keyword evidence="6" id="KW-0418">Kinase</keyword>
<dbReference type="Gene3D" id="1.10.287.130">
    <property type="match status" value="1"/>
</dbReference>
<dbReference type="Pfam" id="PF00512">
    <property type="entry name" value="HisKA"/>
    <property type="match status" value="1"/>
</dbReference>
<dbReference type="EMBL" id="JAHWXP010000003">
    <property type="protein sequence ID" value="MBY8337907.1"/>
    <property type="molecule type" value="Genomic_DNA"/>
</dbReference>
<keyword evidence="12" id="KW-1185">Reference proteome</keyword>
<feature type="transmembrane region" description="Helical" evidence="9">
    <location>
        <begin position="188"/>
        <end position="209"/>
    </location>
</feature>
<sequence>MASRINRKTAGLKSIFGSYAWRGMTARGWVVALVLVVVAVAASSFRIVLAPGFELYLGPFFYLLAYRLGGLRLALPMVLLTMGASVFWWGHYFSIAMALGHVVFIDRVRFADRSLAIATLVFFLTFGAVGSFLFLYFYYGASATIIELALIRKIINEVLLAALVDLGVAMLTFNVRTGRLSRRRTVSLSELLPASITLIVLTSALVLFVGSVRTFPQDFANYRADTALQVELRIGRGLYRQEPFLGMANLENAGIENQRVLISDEQNSLRSRSAMDIFGCERIDDGSNVTGPNDRNTFAYWVSACQLAETQIAGRRYFYLYSTRPLAEEAYHGVLLQMIGPALILAFSILLQIFLSRALKRSLRAWKEVTEGFGRPGLTAPRQLVITEFERPIAAIVAANNSFAGLVEERRRITRAVTELKKEMDLSLAANIRFDRDGCTLSFEDISTDRLAVQRSVHVHPNDCMAFSEVSREDEAFIEFRLGGDVSNDWYLLVARDLLAPGHWRSGWLVRLRQSKLAQNRMLQQARLVELGGMASALSHELKQPLFTISLCAENGRLLLDQGDEEGSVRARGKLDRISDQVHRARDIIGRISRYARIEDSDPEPLDLGEVITATLSFIRPLLVQHDIGVHVTLPEGPPPRLLAPRVGLEQVLVNAFQNAVDSIATRRESEEDGLTGVIELGVNMAEDGLQISIADNGGGLSLSHPEAAFDAFMTTKDSDRGTGLGLYISRQIVMEIGGKIAITSREEPEKGAIVTIDFPAFVVVPPDAPSTAQEVSANA</sequence>
<dbReference type="RefSeq" id="WP_222825394.1">
    <property type="nucleotide sequence ID" value="NZ_JAHWXP010000003.1"/>
</dbReference>
<evidence type="ECO:0000256" key="1">
    <source>
        <dbReference type="ARBA" id="ARBA00000085"/>
    </source>
</evidence>
<keyword evidence="9" id="KW-1133">Transmembrane helix</keyword>
<comment type="catalytic activity">
    <reaction evidence="1">
        <text>ATP + protein L-histidine = ADP + protein N-phospho-L-histidine.</text>
        <dbReference type="EC" id="2.7.13.3"/>
    </reaction>
</comment>
<organism evidence="11 12">
    <name type="scientific">Alteriqipengyuania abyssalis</name>
    <dbReference type="NCBI Taxonomy" id="2860200"/>
    <lineage>
        <taxon>Bacteria</taxon>
        <taxon>Pseudomonadati</taxon>
        <taxon>Pseudomonadota</taxon>
        <taxon>Alphaproteobacteria</taxon>
        <taxon>Sphingomonadales</taxon>
        <taxon>Erythrobacteraceae</taxon>
        <taxon>Alteriqipengyuania</taxon>
    </lineage>
</organism>
<gene>
    <name evidence="11" type="ORF">KYN89_12725</name>
</gene>
<reference evidence="11 12" key="1">
    <citation type="submission" date="2021-07" db="EMBL/GenBank/DDBJ databases">
        <title>Alteriqipengyuania abyssalis NZ-12B nov, sp.nov isolated from deep sea sponge in pacific ocean.</title>
        <authorList>
            <person name="Tareen S."/>
            <person name="Wink J."/>
        </authorList>
    </citation>
    <scope>NUCLEOTIDE SEQUENCE [LARGE SCALE GENOMIC DNA]</scope>
    <source>
        <strain evidence="11 12">NZ-12B</strain>
    </source>
</reference>
<keyword evidence="3" id="KW-0597">Phosphoprotein</keyword>
<keyword evidence="8" id="KW-0902">Two-component regulatory system</keyword>
<keyword evidence="4" id="KW-0808">Transferase</keyword>
<feature type="transmembrane region" description="Helical" evidence="9">
    <location>
        <begin position="117"/>
        <end position="138"/>
    </location>
</feature>
<evidence type="ECO:0000256" key="4">
    <source>
        <dbReference type="ARBA" id="ARBA00022679"/>
    </source>
</evidence>
<dbReference type="Gene3D" id="3.30.565.10">
    <property type="entry name" value="Histidine kinase-like ATPase, C-terminal domain"/>
    <property type="match status" value="1"/>
</dbReference>
<evidence type="ECO:0000256" key="7">
    <source>
        <dbReference type="ARBA" id="ARBA00022840"/>
    </source>
</evidence>
<dbReference type="InterPro" id="IPR003661">
    <property type="entry name" value="HisK_dim/P_dom"/>
</dbReference>
<name>A0ABS7PFR8_9SPHN</name>
<dbReference type="InterPro" id="IPR036890">
    <property type="entry name" value="HATPase_C_sf"/>
</dbReference>
<dbReference type="CDD" id="cd00082">
    <property type="entry name" value="HisKA"/>
    <property type="match status" value="1"/>
</dbReference>
<dbReference type="SUPFAM" id="SSF47384">
    <property type="entry name" value="Homodimeric domain of signal transducing histidine kinase"/>
    <property type="match status" value="1"/>
</dbReference>
<feature type="domain" description="Histidine kinase" evidence="10">
    <location>
        <begin position="537"/>
        <end position="763"/>
    </location>
</feature>